<evidence type="ECO:0000313" key="2">
    <source>
        <dbReference type="Proteomes" id="UP001157502"/>
    </source>
</evidence>
<accession>A0ACC2FB92</accession>
<name>A0ACC2FB92_DALPE</name>
<dbReference type="Proteomes" id="UP001157502">
    <property type="component" value="Chromosome 30"/>
</dbReference>
<dbReference type="EMBL" id="CM055757">
    <property type="protein sequence ID" value="KAJ7988609.1"/>
    <property type="molecule type" value="Genomic_DNA"/>
</dbReference>
<proteinExistence type="predicted"/>
<gene>
    <name evidence="1" type="ORF">DPEC_G00310990</name>
</gene>
<keyword evidence="2" id="KW-1185">Reference proteome</keyword>
<protein>
    <submittedName>
        <fullName evidence="1">Uncharacterized protein</fullName>
    </submittedName>
</protein>
<comment type="caution">
    <text evidence="1">The sequence shown here is derived from an EMBL/GenBank/DDBJ whole genome shotgun (WGS) entry which is preliminary data.</text>
</comment>
<sequence length="228" mass="24547">MRRRRQQERRELVAREGLERRGRKRGRRRQRPPPAKAQPAATVQQGRDKEEAEPQEQEKTAGSQEVTTATEESEARGVEEMEVAKETKPEEEPAEEGGALEKALAGLRKLSEGMVAVEATNMKEPPGFDRPIGKEVPKKKLAVLAPRRKGARRGVGVGTSKPHVVTRAEPGSGGGEGAGGSTARVFGLAARGFEFEMGVGTVTPTASQGTERAFAEGGTEELEEGSLR</sequence>
<evidence type="ECO:0000313" key="1">
    <source>
        <dbReference type="EMBL" id="KAJ7988609.1"/>
    </source>
</evidence>
<organism evidence="1 2">
    <name type="scientific">Dallia pectoralis</name>
    <name type="common">Alaska blackfish</name>
    <dbReference type="NCBI Taxonomy" id="75939"/>
    <lineage>
        <taxon>Eukaryota</taxon>
        <taxon>Metazoa</taxon>
        <taxon>Chordata</taxon>
        <taxon>Craniata</taxon>
        <taxon>Vertebrata</taxon>
        <taxon>Euteleostomi</taxon>
        <taxon>Actinopterygii</taxon>
        <taxon>Neopterygii</taxon>
        <taxon>Teleostei</taxon>
        <taxon>Protacanthopterygii</taxon>
        <taxon>Esociformes</taxon>
        <taxon>Umbridae</taxon>
        <taxon>Dallia</taxon>
    </lineage>
</organism>
<reference evidence="1" key="1">
    <citation type="submission" date="2021-05" db="EMBL/GenBank/DDBJ databases">
        <authorList>
            <person name="Pan Q."/>
            <person name="Jouanno E."/>
            <person name="Zahm M."/>
            <person name="Klopp C."/>
            <person name="Cabau C."/>
            <person name="Louis A."/>
            <person name="Berthelot C."/>
            <person name="Parey E."/>
            <person name="Roest Crollius H."/>
            <person name="Montfort J."/>
            <person name="Robinson-Rechavi M."/>
            <person name="Bouchez O."/>
            <person name="Lampietro C."/>
            <person name="Lopez Roques C."/>
            <person name="Donnadieu C."/>
            <person name="Postlethwait J."/>
            <person name="Bobe J."/>
            <person name="Dillon D."/>
            <person name="Chandos A."/>
            <person name="von Hippel F."/>
            <person name="Guiguen Y."/>
        </authorList>
    </citation>
    <scope>NUCLEOTIDE SEQUENCE</scope>
    <source>
        <strain evidence="1">YG-Jan2019</strain>
    </source>
</reference>